<evidence type="ECO:0000313" key="3">
    <source>
        <dbReference type="Proteomes" id="UP000186168"/>
    </source>
</evidence>
<accession>A0A1R1S545</accession>
<evidence type="ECO:0000313" key="2">
    <source>
        <dbReference type="EMBL" id="OMI33388.1"/>
    </source>
</evidence>
<protein>
    <submittedName>
        <fullName evidence="2">Uncharacterized protein</fullName>
    </submittedName>
</protein>
<dbReference type="STRING" id="67365.GCA_001704635_05468"/>
<reference evidence="2 3" key="1">
    <citation type="submission" date="2013-05" db="EMBL/GenBank/DDBJ databases">
        <title>Genome sequence of Streptomyces sparsogenes DSM 40356.</title>
        <authorList>
            <person name="Coyne S."/>
            <person name="Seebeck F.P."/>
        </authorList>
    </citation>
    <scope>NUCLEOTIDE SEQUENCE [LARGE SCALE GENOMIC DNA]</scope>
    <source>
        <strain evidence="2 3">DSM 40356</strain>
    </source>
</reference>
<name>A0A1R1S545_9ACTN</name>
<dbReference type="EMBL" id="ASQP01000540">
    <property type="protein sequence ID" value="OMI33388.1"/>
    <property type="molecule type" value="Genomic_DNA"/>
</dbReference>
<dbReference type="RefSeq" id="WP_076972222.1">
    <property type="nucleotide sequence ID" value="NZ_ASQP01000540.1"/>
</dbReference>
<comment type="caution">
    <text evidence="2">The sequence shown here is derived from an EMBL/GenBank/DDBJ whole genome shotgun (WGS) entry which is preliminary data.</text>
</comment>
<feature type="compositionally biased region" description="Low complexity" evidence="1">
    <location>
        <begin position="79"/>
        <end position="99"/>
    </location>
</feature>
<proteinExistence type="predicted"/>
<dbReference type="AlphaFoldDB" id="A0A1R1S545"/>
<evidence type="ECO:0000256" key="1">
    <source>
        <dbReference type="SAM" id="MobiDB-lite"/>
    </source>
</evidence>
<gene>
    <name evidence="2" type="ORF">SPAR_41719</name>
</gene>
<keyword evidence="3" id="KW-1185">Reference proteome</keyword>
<feature type="compositionally biased region" description="Basic and acidic residues" evidence="1">
    <location>
        <begin position="157"/>
        <end position="168"/>
    </location>
</feature>
<sequence>MFAMPAAVRLPRTAAARRALLAALFLGGFLALAFLFGGSAHAAERTDAGAAADRAGASGLLDPGRADDTVARHTKDATEAAQATDDATQAPDAAAQATDDAVREAVRPVAEQTRQLTEPVTDLLGRTGDSLPAHLPAGALGGAGDDTGPSGSAPAHHPSDSRRAKDDTASGSPAAHAATRMGPTAPRSAVTAPRTAADHDRAPVVRGVHGPVQGKGAPAPLPFPLPGSPVGTAALCTGDSGAPRGGDTHATLVPGGPAGHWLRPGAVRAEGFAPTRERFNEVLEFPG</sequence>
<organism evidence="2 3">
    <name type="scientific">Streptomyces sparsogenes DSM 40356</name>
    <dbReference type="NCBI Taxonomy" id="1331668"/>
    <lineage>
        <taxon>Bacteria</taxon>
        <taxon>Bacillati</taxon>
        <taxon>Actinomycetota</taxon>
        <taxon>Actinomycetes</taxon>
        <taxon>Kitasatosporales</taxon>
        <taxon>Streptomycetaceae</taxon>
        <taxon>Streptomyces</taxon>
    </lineage>
</organism>
<dbReference type="Proteomes" id="UP000186168">
    <property type="component" value="Unassembled WGS sequence"/>
</dbReference>
<feature type="region of interest" description="Disordered" evidence="1">
    <location>
        <begin position="75"/>
        <end position="201"/>
    </location>
</feature>